<evidence type="ECO:0000313" key="4">
    <source>
        <dbReference type="Proteomes" id="UP000190423"/>
    </source>
</evidence>
<reference evidence="3 4" key="1">
    <citation type="submission" date="2017-02" db="EMBL/GenBank/DDBJ databases">
        <authorList>
            <person name="Peterson S.W."/>
        </authorList>
    </citation>
    <scope>NUCLEOTIDE SEQUENCE [LARGE SCALE GENOMIC DNA]</scope>
    <source>
        <strain evidence="3 4">ATCC BAA-908</strain>
    </source>
</reference>
<gene>
    <name evidence="3" type="ORF">SAMN02745149_02002</name>
</gene>
<feature type="domain" description="HPt" evidence="2">
    <location>
        <begin position="23"/>
        <end position="114"/>
    </location>
</feature>
<dbReference type="Proteomes" id="UP000190423">
    <property type="component" value="Unassembled WGS sequence"/>
</dbReference>
<dbReference type="InterPro" id="IPR008207">
    <property type="entry name" value="Sig_transdc_His_kin_Hpt_dom"/>
</dbReference>
<accession>A0A1T4MJ87</accession>
<dbReference type="GO" id="GO:0000160">
    <property type="term" value="P:phosphorelay signal transduction system"/>
    <property type="evidence" value="ECO:0007669"/>
    <property type="project" value="InterPro"/>
</dbReference>
<evidence type="ECO:0000259" key="2">
    <source>
        <dbReference type="PROSITE" id="PS50894"/>
    </source>
</evidence>
<dbReference type="OrthoDB" id="1669200at2"/>
<sequence length="114" mass="13190">MDIDDILRQFHCENSEMTKQRFLNDFSFYISALKTMLKDDAWKSLGDSLEKKQTENAFELAHSLKGSAANCGLTPLYVLLEKITALLRKKEDGEELLLLYENLMEKKQELESLL</sequence>
<keyword evidence="4" id="KW-1185">Reference proteome</keyword>
<evidence type="ECO:0000256" key="1">
    <source>
        <dbReference type="PROSITE-ProRule" id="PRU00110"/>
    </source>
</evidence>
<keyword evidence="1" id="KW-0597">Phosphoprotein</keyword>
<dbReference type="RefSeq" id="WP_078933892.1">
    <property type="nucleotide sequence ID" value="NZ_FUWG01000016.1"/>
</dbReference>
<dbReference type="GO" id="GO:0004672">
    <property type="term" value="F:protein kinase activity"/>
    <property type="evidence" value="ECO:0007669"/>
    <property type="project" value="UniProtKB-ARBA"/>
</dbReference>
<proteinExistence type="predicted"/>
<dbReference type="AlphaFoldDB" id="A0A1T4MJ87"/>
<dbReference type="InterPro" id="IPR036641">
    <property type="entry name" value="HPT_dom_sf"/>
</dbReference>
<dbReference type="Pfam" id="PF01627">
    <property type="entry name" value="Hpt"/>
    <property type="match status" value="1"/>
</dbReference>
<protein>
    <submittedName>
        <fullName evidence="3">Hpt domain-containing protein</fullName>
    </submittedName>
</protein>
<feature type="modified residue" description="Phosphohistidine" evidence="1">
    <location>
        <position position="62"/>
    </location>
</feature>
<dbReference type="GeneID" id="78317274"/>
<dbReference type="Gene3D" id="1.20.120.160">
    <property type="entry name" value="HPT domain"/>
    <property type="match status" value="1"/>
</dbReference>
<name>A0A1T4MJ87_TREPO</name>
<dbReference type="EMBL" id="FUWG01000016">
    <property type="protein sequence ID" value="SJZ67032.1"/>
    <property type="molecule type" value="Genomic_DNA"/>
</dbReference>
<evidence type="ECO:0000313" key="3">
    <source>
        <dbReference type="EMBL" id="SJZ67032.1"/>
    </source>
</evidence>
<dbReference type="STRING" id="261392.SAMN02745149_02002"/>
<dbReference type="PROSITE" id="PS50894">
    <property type="entry name" value="HPT"/>
    <property type="match status" value="1"/>
</dbReference>
<dbReference type="SUPFAM" id="SSF47226">
    <property type="entry name" value="Histidine-containing phosphotransfer domain, HPT domain"/>
    <property type="match status" value="1"/>
</dbReference>
<organism evidence="3 4">
    <name type="scientific">Treponema porcinum</name>
    <dbReference type="NCBI Taxonomy" id="261392"/>
    <lineage>
        <taxon>Bacteria</taxon>
        <taxon>Pseudomonadati</taxon>
        <taxon>Spirochaetota</taxon>
        <taxon>Spirochaetia</taxon>
        <taxon>Spirochaetales</taxon>
        <taxon>Treponemataceae</taxon>
        <taxon>Treponema</taxon>
    </lineage>
</organism>